<dbReference type="InterPro" id="IPR003599">
    <property type="entry name" value="Ig_sub"/>
</dbReference>
<dbReference type="Pfam" id="PF07679">
    <property type="entry name" value="I-set"/>
    <property type="match status" value="1"/>
</dbReference>
<keyword evidence="1" id="KW-0677">Repeat</keyword>
<keyword evidence="3" id="KW-1133">Transmembrane helix</keyword>
<dbReference type="InterPro" id="IPR013098">
    <property type="entry name" value="Ig_I-set"/>
</dbReference>
<evidence type="ECO:0000313" key="7">
    <source>
        <dbReference type="EMBL" id="KAL1500967.1"/>
    </source>
</evidence>
<feature type="chain" id="PRO_5044785677" evidence="4">
    <location>
        <begin position="22"/>
        <end position="481"/>
    </location>
</feature>
<dbReference type="SUPFAM" id="SSF49265">
    <property type="entry name" value="Fibronectin type III"/>
    <property type="match status" value="1"/>
</dbReference>
<evidence type="ECO:0000256" key="3">
    <source>
        <dbReference type="SAM" id="Phobius"/>
    </source>
</evidence>
<dbReference type="InterPro" id="IPR003598">
    <property type="entry name" value="Ig_sub2"/>
</dbReference>
<comment type="caution">
    <text evidence="7">The sequence shown here is derived from an EMBL/GenBank/DDBJ whole genome shotgun (WGS) entry which is preliminary data.</text>
</comment>
<keyword evidence="4" id="KW-0732">Signal</keyword>
<dbReference type="PROSITE" id="PS50853">
    <property type="entry name" value="FN3"/>
    <property type="match status" value="1"/>
</dbReference>
<feature type="transmembrane region" description="Helical" evidence="3">
    <location>
        <begin position="461"/>
        <end position="480"/>
    </location>
</feature>
<feature type="domain" description="Ig-like" evidence="5">
    <location>
        <begin position="219"/>
        <end position="307"/>
    </location>
</feature>
<dbReference type="GO" id="GO:0009653">
    <property type="term" value="P:anatomical structure morphogenesis"/>
    <property type="evidence" value="ECO:0007669"/>
    <property type="project" value="UniProtKB-ARBA"/>
</dbReference>
<accession>A0ABD1ESK1</accession>
<feature type="domain" description="Ig-like" evidence="5">
    <location>
        <begin position="128"/>
        <end position="212"/>
    </location>
</feature>
<dbReference type="PROSITE" id="PS50835">
    <property type="entry name" value="IG_LIKE"/>
    <property type="match status" value="3"/>
</dbReference>
<evidence type="ECO:0000256" key="4">
    <source>
        <dbReference type="SAM" id="SignalP"/>
    </source>
</evidence>
<reference evidence="7 8" key="1">
    <citation type="submission" date="2024-05" db="EMBL/GenBank/DDBJ databases">
        <title>Genetic variation in Jamaican populations of the coffee berry borer (Hypothenemus hampei).</title>
        <authorList>
            <person name="Errbii M."/>
            <person name="Myrie A."/>
        </authorList>
    </citation>
    <scope>NUCLEOTIDE SEQUENCE [LARGE SCALE GENOMIC DNA]</scope>
    <source>
        <strain evidence="7">JA-Hopewell-2020-01-JO</strain>
        <tissue evidence="7">Whole body</tissue>
    </source>
</reference>
<dbReference type="FunFam" id="2.60.40.10:FF:001233">
    <property type="entry name" value="Uncharacterized protein, isoform B"/>
    <property type="match status" value="1"/>
</dbReference>
<evidence type="ECO:0000256" key="2">
    <source>
        <dbReference type="ARBA" id="ARBA00023319"/>
    </source>
</evidence>
<feature type="domain" description="Ig-like" evidence="5">
    <location>
        <begin position="32"/>
        <end position="119"/>
    </location>
</feature>
<dbReference type="PANTHER" id="PTHR45080">
    <property type="entry name" value="CONTACTIN 5"/>
    <property type="match status" value="1"/>
</dbReference>
<feature type="domain" description="Fibronectin type-III" evidence="6">
    <location>
        <begin position="309"/>
        <end position="429"/>
    </location>
</feature>
<dbReference type="InterPro" id="IPR036179">
    <property type="entry name" value="Ig-like_dom_sf"/>
</dbReference>
<dbReference type="InterPro" id="IPR050958">
    <property type="entry name" value="Cell_Adh-Cytoskel_Orgn"/>
</dbReference>
<proteinExistence type="predicted"/>
<keyword evidence="8" id="KW-1185">Reference proteome</keyword>
<dbReference type="InterPro" id="IPR013783">
    <property type="entry name" value="Ig-like_fold"/>
</dbReference>
<keyword evidence="3" id="KW-0472">Membrane</keyword>
<name>A0ABD1ESK1_HYPHA</name>
<dbReference type="CDD" id="cd00096">
    <property type="entry name" value="Ig"/>
    <property type="match status" value="1"/>
</dbReference>
<dbReference type="Gene3D" id="2.60.40.10">
    <property type="entry name" value="Immunoglobulins"/>
    <property type="match status" value="4"/>
</dbReference>
<protein>
    <submittedName>
        <fullName evidence="7">Uncharacterized protein</fullName>
    </submittedName>
</protein>
<dbReference type="CDD" id="cd00063">
    <property type="entry name" value="FN3"/>
    <property type="match status" value="1"/>
</dbReference>
<gene>
    <name evidence="7" type="ORF">ABEB36_006377</name>
</gene>
<evidence type="ECO:0000256" key="1">
    <source>
        <dbReference type="ARBA" id="ARBA00022737"/>
    </source>
</evidence>
<dbReference type="Pfam" id="PF13927">
    <property type="entry name" value="Ig_3"/>
    <property type="match status" value="2"/>
</dbReference>
<evidence type="ECO:0000259" key="5">
    <source>
        <dbReference type="PROSITE" id="PS50835"/>
    </source>
</evidence>
<dbReference type="PANTHER" id="PTHR45080:SF33">
    <property type="entry name" value="IG-LIKE DOMAIN-CONTAINING PROTEIN"/>
    <property type="match status" value="1"/>
</dbReference>
<dbReference type="Pfam" id="PF00041">
    <property type="entry name" value="fn3"/>
    <property type="match status" value="1"/>
</dbReference>
<dbReference type="InterPro" id="IPR007110">
    <property type="entry name" value="Ig-like_dom"/>
</dbReference>
<dbReference type="GO" id="GO:0030154">
    <property type="term" value="P:cell differentiation"/>
    <property type="evidence" value="ECO:0007669"/>
    <property type="project" value="UniProtKB-ARBA"/>
</dbReference>
<dbReference type="EMBL" id="JBDJPC010000005">
    <property type="protein sequence ID" value="KAL1500967.1"/>
    <property type="molecule type" value="Genomic_DNA"/>
</dbReference>
<dbReference type="Proteomes" id="UP001566132">
    <property type="component" value="Unassembled WGS sequence"/>
</dbReference>
<dbReference type="SMART" id="SM00408">
    <property type="entry name" value="IGc2"/>
    <property type="match status" value="3"/>
</dbReference>
<feature type="signal peptide" evidence="4">
    <location>
        <begin position="1"/>
        <end position="21"/>
    </location>
</feature>
<dbReference type="SUPFAM" id="SSF48726">
    <property type="entry name" value="Immunoglobulin"/>
    <property type="match status" value="3"/>
</dbReference>
<dbReference type="AlphaFoldDB" id="A0ABD1ESK1"/>
<evidence type="ECO:0000259" key="6">
    <source>
        <dbReference type="PROSITE" id="PS50853"/>
    </source>
</evidence>
<dbReference type="InterPro" id="IPR036116">
    <property type="entry name" value="FN3_sf"/>
</dbReference>
<dbReference type="SMART" id="SM00409">
    <property type="entry name" value="IG"/>
    <property type="match status" value="3"/>
</dbReference>
<organism evidence="7 8">
    <name type="scientific">Hypothenemus hampei</name>
    <name type="common">Coffee berry borer</name>
    <dbReference type="NCBI Taxonomy" id="57062"/>
    <lineage>
        <taxon>Eukaryota</taxon>
        <taxon>Metazoa</taxon>
        <taxon>Ecdysozoa</taxon>
        <taxon>Arthropoda</taxon>
        <taxon>Hexapoda</taxon>
        <taxon>Insecta</taxon>
        <taxon>Pterygota</taxon>
        <taxon>Neoptera</taxon>
        <taxon>Endopterygota</taxon>
        <taxon>Coleoptera</taxon>
        <taxon>Polyphaga</taxon>
        <taxon>Cucujiformia</taxon>
        <taxon>Curculionidae</taxon>
        <taxon>Scolytinae</taxon>
        <taxon>Hypothenemus</taxon>
    </lineage>
</organism>
<evidence type="ECO:0000313" key="8">
    <source>
        <dbReference type="Proteomes" id="UP001566132"/>
    </source>
</evidence>
<keyword evidence="2" id="KW-0393">Immunoglobulin domain</keyword>
<keyword evidence="3" id="KW-0812">Transmembrane</keyword>
<sequence>MRLLLPVSIIVLTLLKDSWQATKIKIDPGVKPTFISTSQVFKVQSDETVVLPCRVANPGPFVLVWKRGIAVLSAGETLVSPDPRVTLNPDYSLEIKEVLPQDAGDYVCQIGTLEPIEITHTLVILLPPRIDYIKPAEHLDVKIGSSVRFECKSSGNPPPKITWSRINNILPSGEQTVTTQELTLDKVDRRQAGTYQCLASNGVGEDARKNITLKVLYPPEIVLETPVVYSGLNKEAQLVCIVHGVNQPTVTWHKHNLRLNPTEHHIIVPRVTRYTLIIRNVTENDFGNYTCQAENDQGRSKKVIQLTGVPPPVKVVSPRTGKCKDNYNISWEVESFTPITEYNLTYRLLGDVNEDSTSKYATKRGGKRFDKRKLAMPIIGSLQSVGLQSMSYNIRGLEPNQQYEAHVTVKNKYGWSPESEAFTFKTSDSDESTADNPHLFADNAIGDVQSVRSFTANKAQLIGSTAVTFIYTILIILLFFN</sequence>
<dbReference type="InterPro" id="IPR003961">
    <property type="entry name" value="FN3_dom"/>
</dbReference>